<protein>
    <submittedName>
        <fullName evidence="2">Uncharacterized protein</fullName>
    </submittedName>
</protein>
<feature type="compositionally biased region" description="Basic and acidic residues" evidence="1">
    <location>
        <begin position="260"/>
        <end position="279"/>
    </location>
</feature>
<dbReference type="RefSeq" id="WP_103683016.1">
    <property type="nucleotide sequence ID" value="NZ_PQGG01000007.1"/>
</dbReference>
<comment type="caution">
    <text evidence="2">The sequence shown here is derived from an EMBL/GenBank/DDBJ whole genome shotgun (WGS) entry which is preliminary data.</text>
</comment>
<evidence type="ECO:0000256" key="1">
    <source>
        <dbReference type="SAM" id="MobiDB-lite"/>
    </source>
</evidence>
<dbReference type="AlphaFoldDB" id="A0A2S4HJT7"/>
<sequence length="279" mass="31437">MTLLGRLLARADHIEISNGRLIISPASGKPVPTLWLKKNQVQLLREIAICTDSNLFSYDSYSTGRYSVSEKSSVKSAGVTLSYYAIRSDEFVYVTFNAELHRKRTTKGGKQGSPLPPGQFRVTNRHKFLRYWDNTGIERPLRLSSFHDCMGKLRDVVMTAEFQKAKRLNKDTICPAEITSTQLRQALGLSGNIQTNPLQTPDNYHTTLPDKDVAQSHVTKGFHDNESTWPIYRVPSNQGGKYISDVKPVMQRTSDPANQTHEEWLAEYEAESKASDTAQ</sequence>
<dbReference type="OrthoDB" id="6381296at2"/>
<dbReference type="EMBL" id="PQGG01000007">
    <property type="protein sequence ID" value="POP54255.1"/>
    <property type="molecule type" value="Genomic_DNA"/>
</dbReference>
<gene>
    <name evidence="2" type="ORF">C0068_03035</name>
</gene>
<evidence type="ECO:0000313" key="2">
    <source>
        <dbReference type="EMBL" id="POP54255.1"/>
    </source>
</evidence>
<evidence type="ECO:0000313" key="3">
    <source>
        <dbReference type="Proteomes" id="UP000237222"/>
    </source>
</evidence>
<organism evidence="2 3">
    <name type="scientific">Zhongshania marina</name>
    <dbReference type="NCBI Taxonomy" id="2304603"/>
    <lineage>
        <taxon>Bacteria</taxon>
        <taxon>Pseudomonadati</taxon>
        <taxon>Pseudomonadota</taxon>
        <taxon>Gammaproteobacteria</taxon>
        <taxon>Cellvibrionales</taxon>
        <taxon>Spongiibacteraceae</taxon>
        <taxon>Zhongshania</taxon>
    </lineage>
</organism>
<dbReference type="Proteomes" id="UP000237222">
    <property type="component" value="Unassembled WGS sequence"/>
</dbReference>
<proteinExistence type="predicted"/>
<feature type="region of interest" description="Disordered" evidence="1">
    <location>
        <begin position="253"/>
        <end position="279"/>
    </location>
</feature>
<accession>A0A2S4HJT7</accession>
<name>A0A2S4HJT7_9GAMM</name>
<reference evidence="2" key="1">
    <citation type="submission" date="2018-01" db="EMBL/GenBank/DDBJ databases">
        <authorList>
            <person name="Yu X.-D."/>
        </authorList>
    </citation>
    <scope>NUCLEOTIDE SEQUENCE</scope>
    <source>
        <strain evidence="2">ZX-21</strain>
    </source>
</reference>